<dbReference type="AlphaFoldDB" id="M1DMM3"/>
<dbReference type="InParanoid" id="M1DMM3"/>
<name>M1DMM3_SOLTU</name>
<keyword evidence="2" id="KW-1185">Reference proteome</keyword>
<evidence type="ECO:0000313" key="1">
    <source>
        <dbReference type="EnsemblPlants" id="PGSC0003DMT400091446"/>
    </source>
</evidence>
<organism evidence="1 2">
    <name type="scientific">Solanum tuberosum</name>
    <name type="common">Potato</name>
    <dbReference type="NCBI Taxonomy" id="4113"/>
    <lineage>
        <taxon>Eukaryota</taxon>
        <taxon>Viridiplantae</taxon>
        <taxon>Streptophyta</taxon>
        <taxon>Embryophyta</taxon>
        <taxon>Tracheophyta</taxon>
        <taxon>Spermatophyta</taxon>
        <taxon>Magnoliopsida</taxon>
        <taxon>eudicotyledons</taxon>
        <taxon>Gunneridae</taxon>
        <taxon>Pentapetalae</taxon>
        <taxon>asterids</taxon>
        <taxon>lamiids</taxon>
        <taxon>Solanales</taxon>
        <taxon>Solanaceae</taxon>
        <taxon>Solanoideae</taxon>
        <taxon>Solaneae</taxon>
        <taxon>Solanum</taxon>
    </lineage>
</organism>
<dbReference type="Proteomes" id="UP000011115">
    <property type="component" value="Unassembled WGS sequence"/>
</dbReference>
<sequence>MNAHNKTQFTHARINCALKDSNGDSTLSKVLKFTILASNASSSSTKHTQDHKGLFKACSGAGCRVTLSVGASLPGVTLWSWASVSGVTSTPSPLEPAIEVSLNEV</sequence>
<evidence type="ECO:0000313" key="2">
    <source>
        <dbReference type="Proteomes" id="UP000011115"/>
    </source>
</evidence>
<dbReference type="EnsemblPlants" id="PGSC0003DMT400091446">
    <property type="protein sequence ID" value="PGSC0003DMT400091446"/>
    <property type="gene ID" value="PGSC0003DMG400041017"/>
</dbReference>
<dbReference type="PaxDb" id="4113-PGSC0003DMT400091446"/>
<protein>
    <submittedName>
        <fullName evidence="1">Uncharacterized protein</fullName>
    </submittedName>
</protein>
<reference evidence="1" key="2">
    <citation type="submission" date="2015-06" db="UniProtKB">
        <authorList>
            <consortium name="EnsemblPlants"/>
        </authorList>
    </citation>
    <scope>IDENTIFICATION</scope>
    <source>
        <strain evidence="1">DM1-3 516 R44</strain>
    </source>
</reference>
<accession>M1DMM3</accession>
<dbReference type="Gramene" id="PGSC0003DMT400091446">
    <property type="protein sequence ID" value="PGSC0003DMT400091446"/>
    <property type="gene ID" value="PGSC0003DMG400041017"/>
</dbReference>
<proteinExistence type="predicted"/>
<reference evidence="2" key="1">
    <citation type="journal article" date="2011" name="Nature">
        <title>Genome sequence and analysis of the tuber crop potato.</title>
        <authorList>
            <consortium name="The Potato Genome Sequencing Consortium"/>
        </authorList>
    </citation>
    <scope>NUCLEOTIDE SEQUENCE [LARGE SCALE GENOMIC DNA]</scope>
    <source>
        <strain evidence="2">cv. DM1-3 516 R44</strain>
    </source>
</reference>
<dbReference type="HOGENOM" id="CLU_2268547_0_0_1"/>